<keyword evidence="1" id="KW-0472">Membrane</keyword>
<reference evidence="2" key="1">
    <citation type="submission" date="2021-06" db="EMBL/GenBank/DDBJ databases">
        <authorList>
            <person name="Kallberg Y."/>
            <person name="Tangrot J."/>
            <person name="Rosling A."/>
        </authorList>
    </citation>
    <scope>NUCLEOTIDE SEQUENCE</scope>
    <source>
        <strain evidence="2">MT106</strain>
    </source>
</reference>
<dbReference type="EMBL" id="CAJVPL010001426">
    <property type="protein sequence ID" value="CAG8570648.1"/>
    <property type="molecule type" value="Genomic_DNA"/>
</dbReference>
<organism evidence="2 3">
    <name type="scientific">Ambispora gerdemannii</name>
    <dbReference type="NCBI Taxonomy" id="144530"/>
    <lineage>
        <taxon>Eukaryota</taxon>
        <taxon>Fungi</taxon>
        <taxon>Fungi incertae sedis</taxon>
        <taxon>Mucoromycota</taxon>
        <taxon>Glomeromycotina</taxon>
        <taxon>Glomeromycetes</taxon>
        <taxon>Archaeosporales</taxon>
        <taxon>Ambisporaceae</taxon>
        <taxon>Ambispora</taxon>
    </lineage>
</organism>
<dbReference type="Proteomes" id="UP000789831">
    <property type="component" value="Unassembled WGS sequence"/>
</dbReference>
<protein>
    <submittedName>
        <fullName evidence="2">10826_t:CDS:1</fullName>
    </submittedName>
</protein>
<evidence type="ECO:0000313" key="2">
    <source>
        <dbReference type="EMBL" id="CAG8570648.1"/>
    </source>
</evidence>
<keyword evidence="1" id="KW-1133">Transmembrane helix</keyword>
<keyword evidence="1" id="KW-0812">Transmembrane</keyword>
<name>A0A9N9FZ89_9GLOM</name>
<dbReference type="AlphaFoldDB" id="A0A9N9FZ89"/>
<proteinExistence type="predicted"/>
<comment type="caution">
    <text evidence="2">The sequence shown here is derived from an EMBL/GenBank/DDBJ whole genome shotgun (WGS) entry which is preliminary data.</text>
</comment>
<accession>A0A9N9FZ89</accession>
<sequence>MPKQAVSYQPLLSHHALHEQSQPTIVHVSIHNKPSAIKSVATAELHASLKPVVVTHDSLMKPLASVESIYHVASSKPFVTHNLFEPIKQAVIHKSLKIKPHATHKPATTNNEESIPSVEESLKSVPTHKPLIKPYKLLIKPVATHKPSFELFKPLVTPFPQSMNSILNPSVMSIAITSSSPESPISQATNTISSQHFLAQADTLVSSTTFPYNEFSFPTLETSTSSEFTNTMTDSSSFITPINNDNSNVLLLASMTKENILPATINEIPTESSSGIRVDPEDEYPIWLVTTIMGLIAGVFVFYMI</sequence>
<keyword evidence="3" id="KW-1185">Reference proteome</keyword>
<evidence type="ECO:0000256" key="1">
    <source>
        <dbReference type="SAM" id="Phobius"/>
    </source>
</evidence>
<gene>
    <name evidence="2" type="ORF">AGERDE_LOCUS7621</name>
</gene>
<evidence type="ECO:0000313" key="3">
    <source>
        <dbReference type="Proteomes" id="UP000789831"/>
    </source>
</evidence>
<feature type="transmembrane region" description="Helical" evidence="1">
    <location>
        <begin position="284"/>
        <end position="304"/>
    </location>
</feature>